<reference evidence="1" key="2">
    <citation type="submission" date="2022-06" db="UniProtKB">
        <authorList>
            <consortium name="EnsemblMetazoa"/>
        </authorList>
    </citation>
    <scope>IDENTIFICATION</scope>
    <source>
        <strain evidence="1">PS312</strain>
    </source>
</reference>
<protein>
    <submittedName>
        <fullName evidence="1">Uncharacterized protein</fullName>
    </submittedName>
</protein>
<gene>
    <name evidence="1" type="primary">WBGene00092948</name>
</gene>
<accession>A0A8R1U3R2</accession>
<dbReference type="Proteomes" id="UP000005239">
    <property type="component" value="Unassembled WGS sequence"/>
</dbReference>
<dbReference type="EnsemblMetazoa" id="PPA03394.1">
    <property type="protein sequence ID" value="PPA03394.1"/>
    <property type="gene ID" value="WBGene00092948"/>
</dbReference>
<reference evidence="2" key="1">
    <citation type="journal article" date="2008" name="Nat. Genet.">
        <title>The Pristionchus pacificus genome provides a unique perspective on nematode lifestyle and parasitism.</title>
        <authorList>
            <person name="Dieterich C."/>
            <person name="Clifton S.W."/>
            <person name="Schuster L.N."/>
            <person name="Chinwalla A."/>
            <person name="Delehaunty K."/>
            <person name="Dinkelacker I."/>
            <person name="Fulton L."/>
            <person name="Fulton R."/>
            <person name="Godfrey J."/>
            <person name="Minx P."/>
            <person name="Mitreva M."/>
            <person name="Roeseler W."/>
            <person name="Tian H."/>
            <person name="Witte H."/>
            <person name="Yang S.P."/>
            <person name="Wilson R.K."/>
            <person name="Sommer R.J."/>
        </authorList>
    </citation>
    <scope>NUCLEOTIDE SEQUENCE [LARGE SCALE GENOMIC DNA]</scope>
    <source>
        <strain evidence="2">PS312</strain>
    </source>
</reference>
<name>A0A2A6CTS9_PRIPA</name>
<proteinExistence type="predicted"/>
<evidence type="ECO:0000313" key="2">
    <source>
        <dbReference type="Proteomes" id="UP000005239"/>
    </source>
</evidence>
<keyword evidence="2" id="KW-1185">Reference proteome</keyword>
<dbReference type="AlphaFoldDB" id="A0A2A6CTS9"/>
<evidence type="ECO:0000313" key="1">
    <source>
        <dbReference type="EnsemblMetazoa" id="PPA03394.1"/>
    </source>
</evidence>
<accession>A0A2A6CTS9</accession>
<sequence>MTPSALPEQLIPMVIVERPKKNTSMLRGRLVLVVRRLRRGKEDLEEVDASEEFVYIANPPDLPSRGHTWRRKQRVEMDRSIKARIAHQLFRLRCWIHETASRLNCMAEENELECVPVDDLLEIHYSNYRVRELNEEAQRRREAMENAKNEDKEGLI</sequence>
<organism evidence="1 2">
    <name type="scientific">Pristionchus pacificus</name>
    <name type="common">Parasitic nematode worm</name>
    <dbReference type="NCBI Taxonomy" id="54126"/>
    <lineage>
        <taxon>Eukaryota</taxon>
        <taxon>Metazoa</taxon>
        <taxon>Ecdysozoa</taxon>
        <taxon>Nematoda</taxon>
        <taxon>Chromadorea</taxon>
        <taxon>Rhabditida</taxon>
        <taxon>Rhabditina</taxon>
        <taxon>Diplogasteromorpha</taxon>
        <taxon>Diplogasteroidea</taxon>
        <taxon>Neodiplogasteridae</taxon>
        <taxon>Pristionchus</taxon>
    </lineage>
</organism>